<dbReference type="EMBL" id="ANOG01000492">
    <property type="protein sequence ID" value="EMI19723.1"/>
    <property type="molecule type" value="Genomic_DNA"/>
</dbReference>
<evidence type="ECO:0000259" key="2">
    <source>
        <dbReference type="Pfam" id="PF07596"/>
    </source>
</evidence>
<dbReference type="RefSeq" id="WP_008697956.1">
    <property type="nucleotide sequence ID" value="NZ_ANOG01000492.1"/>
</dbReference>
<dbReference type="PANTHER" id="PTHR30093">
    <property type="entry name" value="GENERAL SECRETION PATHWAY PROTEIN G"/>
    <property type="match status" value="1"/>
</dbReference>
<dbReference type="InterPro" id="IPR045584">
    <property type="entry name" value="Pilin-like"/>
</dbReference>
<keyword evidence="1" id="KW-0472">Membrane</keyword>
<proteinExistence type="predicted"/>
<dbReference type="AlphaFoldDB" id="M5RK78"/>
<evidence type="ECO:0000313" key="4">
    <source>
        <dbReference type="Proteomes" id="UP000011991"/>
    </source>
</evidence>
<feature type="transmembrane region" description="Helical" evidence="1">
    <location>
        <begin position="12"/>
        <end position="32"/>
    </location>
</feature>
<keyword evidence="1" id="KW-0812">Transmembrane</keyword>
<dbReference type="Pfam" id="PF07963">
    <property type="entry name" value="N_methyl"/>
    <property type="match status" value="1"/>
</dbReference>
<dbReference type="Proteomes" id="UP000011991">
    <property type="component" value="Unassembled WGS sequence"/>
</dbReference>
<name>M5RK78_9BACT</name>
<feature type="domain" description="DUF1559" evidence="2">
    <location>
        <begin position="33"/>
        <end position="76"/>
    </location>
</feature>
<dbReference type="InterPro" id="IPR012902">
    <property type="entry name" value="N_methyl_site"/>
</dbReference>
<keyword evidence="4" id="KW-1185">Reference proteome</keyword>
<dbReference type="Pfam" id="PF07596">
    <property type="entry name" value="SBP_bac_10"/>
    <property type="match status" value="1"/>
</dbReference>
<dbReference type="SUPFAM" id="SSF54523">
    <property type="entry name" value="Pili subunits"/>
    <property type="match status" value="1"/>
</dbReference>
<dbReference type="OrthoDB" id="279681at2"/>
<comment type="caution">
    <text evidence="3">The sequence shown here is derived from an EMBL/GenBank/DDBJ whole genome shotgun (WGS) entry which is preliminary data.</text>
</comment>
<reference evidence="3 4" key="1">
    <citation type="journal article" date="2013" name="Mar. Genomics">
        <title>Expression of sulfatases in Rhodopirellula baltica and the diversity of sulfatases in the genus Rhodopirellula.</title>
        <authorList>
            <person name="Wegner C.E."/>
            <person name="Richter-Heitmann T."/>
            <person name="Klindworth A."/>
            <person name="Klockow C."/>
            <person name="Richter M."/>
            <person name="Achstetter T."/>
            <person name="Glockner F.O."/>
            <person name="Harder J."/>
        </authorList>
    </citation>
    <scope>NUCLEOTIDE SEQUENCE [LARGE SCALE GENOMIC DNA]</scope>
    <source>
        <strain evidence="3 4">SM1</strain>
    </source>
</reference>
<evidence type="ECO:0000256" key="1">
    <source>
        <dbReference type="SAM" id="Phobius"/>
    </source>
</evidence>
<protein>
    <submittedName>
        <fullName evidence="3">Protein containing DUF1559</fullName>
    </submittedName>
</protein>
<evidence type="ECO:0000313" key="3">
    <source>
        <dbReference type="EMBL" id="EMI19723.1"/>
    </source>
</evidence>
<dbReference type="PANTHER" id="PTHR30093:SF2">
    <property type="entry name" value="TYPE II SECRETION SYSTEM PROTEIN H"/>
    <property type="match status" value="1"/>
</dbReference>
<accession>M5RK78</accession>
<keyword evidence="1" id="KW-1133">Transmembrane helix</keyword>
<sequence>MRQAIHRAFTLVELLVVIAIIGILVGLLLPAVQSVREAARVVQCQNHLKQIGLSFHNYSTGFRRLPGYAGEANPQLVIFPDRNQPTLRWQGQIGLL</sequence>
<feature type="non-terminal residue" evidence="3">
    <location>
        <position position="96"/>
    </location>
</feature>
<dbReference type="Gene3D" id="3.30.700.10">
    <property type="entry name" value="Glycoprotein, Type 4 Pilin"/>
    <property type="match status" value="1"/>
</dbReference>
<organism evidence="3 4">
    <name type="scientific">Rhodopirellula maiorica SM1</name>
    <dbReference type="NCBI Taxonomy" id="1265738"/>
    <lineage>
        <taxon>Bacteria</taxon>
        <taxon>Pseudomonadati</taxon>
        <taxon>Planctomycetota</taxon>
        <taxon>Planctomycetia</taxon>
        <taxon>Pirellulales</taxon>
        <taxon>Pirellulaceae</taxon>
        <taxon>Novipirellula</taxon>
    </lineage>
</organism>
<dbReference type="NCBIfam" id="TIGR02532">
    <property type="entry name" value="IV_pilin_GFxxxE"/>
    <property type="match status" value="1"/>
</dbReference>
<dbReference type="InterPro" id="IPR011453">
    <property type="entry name" value="DUF1559"/>
</dbReference>
<gene>
    <name evidence="3" type="ORF">RMSM_03393</name>
</gene>